<sequence>MASMFRQLYDRALGWARHRHAPRYLAAISVAESSFFPVPPDVMLAPMVLAQPQAAWRLAWLTTWTSVLGGLIGYGIGALAFTAIEPWLLASRYAAAYQQAVAWFGQWGVWAVFVAGFSPIPYKVFTIAAGALSMAVLPFTLASLVGRGARFFLVAALLRWGGARMEAQLRRHIDRVGWAIVALVVVGAVAYAVR</sequence>
<dbReference type="InterPro" id="IPR032816">
    <property type="entry name" value="VTT_dom"/>
</dbReference>
<name>A0A4R3L2F3_9BURK</name>
<dbReference type="PANTHER" id="PTHR42709:SF11">
    <property type="entry name" value="DEDA FAMILY PROTEIN"/>
    <property type="match status" value="1"/>
</dbReference>
<gene>
    <name evidence="3" type="ORF">EDC36_12313</name>
    <name evidence="4" type="ORF">Tigna_02535</name>
</gene>
<keyword evidence="1" id="KW-1133">Transmembrane helix</keyword>
<dbReference type="Proteomes" id="UP000315577">
    <property type="component" value="Unassembled WGS sequence"/>
</dbReference>
<dbReference type="OrthoDB" id="9810270at2"/>
<dbReference type="InterPro" id="IPR051311">
    <property type="entry name" value="DedA_domain"/>
</dbReference>
<evidence type="ECO:0000256" key="1">
    <source>
        <dbReference type="SAM" id="Phobius"/>
    </source>
</evidence>
<dbReference type="EMBL" id="VJNC01000025">
    <property type="protein sequence ID" value="TSE18442.1"/>
    <property type="molecule type" value="Genomic_DNA"/>
</dbReference>
<keyword evidence="1" id="KW-0472">Membrane</keyword>
<reference evidence="3 5" key="1">
    <citation type="submission" date="2019-03" db="EMBL/GenBank/DDBJ databases">
        <title>Genomic Encyclopedia of Type Strains, Phase IV (KMG-IV): sequencing the most valuable type-strain genomes for metagenomic binning, comparative biology and taxonomic classification.</title>
        <authorList>
            <person name="Goeker M."/>
        </authorList>
    </citation>
    <scope>NUCLEOTIDE SEQUENCE [LARGE SCALE GENOMIC DNA]</scope>
    <source>
        <strain evidence="3 5">DSM 12034</strain>
    </source>
</reference>
<dbReference type="EMBL" id="SMAH01000023">
    <property type="protein sequence ID" value="TCS93743.1"/>
    <property type="molecule type" value="Genomic_DNA"/>
</dbReference>
<feature type="transmembrane region" description="Helical" evidence="1">
    <location>
        <begin position="124"/>
        <end position="155"/>
    </location>
</feature>
<reference evidence="4 6" key="2">
    <citation type="submission" date="2019-07" db="EMBL/GenBank/DDBJ databases">
        <title>Tepidimonas ignava SPS-1037 draft genome.</title>
        <authorList>
            <person name="Da Costa M.S."/>
            <person name="Froufe H.J.C."/>
            <person name="Egas C."/>
            <person name="Albuquerque L."/>
        </authorList>
    </citation>
    <scope>NUCLEOTIDE SEQUENCE [LARGE SCALE GENOMIC DNA]</scope>
    <source>
        <strain evidence="4 6">SPS-1037</strain>
    </source>
</reference>
<dbReference type="Pfam" id="PF09335">
    <property type="entry name" value="VTT_dom"/>
    <property type="match status" value="1"/>
</dbReference>
<keyword evidence="6" id="KW-1185">Reference proteome</keyword>
<dbReference type="GO" id="GO:0005886">
    <property type="term" value="C:plasma membrane"/>
    <property type="evidence" value="ECO:0007669"/>
    <property type="project" value="TreeGrafter"/>
</dbReference>
<accession>A0A4R3L2F3</accession>
<proteinExistence type="predicted"/>
<evidence type="ECO:0000313" key="5">
    <source>
        <dbReference type="Proteomes" id="UP000295536"/>
    </source>
</evidence>
<evidence type="ECO:0000313" key="4">
    <source>
        <dbReference type="EMBL" id="TSE18442.1"/>
    </source>
</evidence>
<dbReference type="Proteomes" id="UP000295536">
    <property type="component" value="Unassembled WGS sequence"/>
</dbReference>
<feature type="transmembrane region" description="Helical" evidence="1">
    <location>
        <begin position="176"/>
        <end position="193"/>
    </location>
</feature>
<feature type="transmembrane region" description="Helical" evidence="1">
    <location>
        <begin position="58"/>
        <end position="88"/>
    </location>
</feature>
<evidence type="ECO:0000313" key="3">
    <source>
        <dbReference type="EMBL" id="TCS93743.1"/>
    </source>
</evidence>
<dbReference type="RefSeq" id="WP_132963671.1">
    <property type="nucleotide sequence ID" value="NZ_SMAH01000023.1"/>
</dbReference>
<dbReference type="AlphaFoldDB" id="A0A4R3L2F3"/>
<comment type="caution">
    <text evidence="3">The sequence shown here is derived from an EMBL/GenBank/DDBJ whole genome shotgun (WGS) entry which is preliminary data.</text>
</comment>
<feature type="transmembrane region" description="Helical" evidence="1">
    <location>
        <begin position="100"/>
        <end position="118"/>
    </location>
</feature>
<organism evidence="3 5">
    <name type="scientific">Tepidimonas ignava</name>
    <dbReference type="NCBI Taxonomy" id="114249"/>
    <lineage>
        <taxon>Bacteria</taxon>
        <taxon>Pseudomonadati</taxon>
        <taxon>Pseudomonadota</taxon>
        <taxon>Betaproteobacteria</taxon>
        <taxon>Burkholderiales</taxon>
        <taxon>Tepidimonas</taxon>
    </lineage>
</organism>
<feature type="domain" description="VTT" evidence="2">
    <location>
        <begin position="54"/>
        <end position="156"/>
    </location>
</feature>
<keyword evidence="1" id="KW-0812">Transmembrane</keyword>
<protein>
    <submittedName>
        <fullName evidence="3">Membrane protein YqaA with SNARE-associated domain</fullName>
    </submittedName>
    <submittedName>
        <fullName evidence="4">SNARE associated Golgi protein</fullName>
    </submittedName>
</protein>
<evidence type="ECO:0000313" key="6">
    <source>
        <dbReference type="Proteomes" id="UP000315577"/>
    </source>
</evidence>
<evidence type="ECO:0000259" key="2">
    <source>
        <dbReference type="Pfam" id="PF09335"/>
    </source>
</evidence>
<dbReference type="PANTHER" id="PTHR42709">
    <property type="entry name" value="ALKALINE PHOSPHATASE LIKE PROTEIN"/>
    <property type="match status" value="1"/>
</dbReference>